<dbReference type="SUPFAM" id="SSF46689">
    <property type="entry name" value="Homeodomain-like"/>
    <property type="match status" value="1"/>
</dbReference>
<evidence type="ECO:0000313" key="6">
    <source>
        <dbReference type="Proteomes" id="UP000301751"/>
    </source>
</evidence>
<dbReference type="PROSITE" id="PS00041">
    <property type="entry name" value="HTH_ARAC_FAMILY_1"/>
    <property type="match status" value="1"/>
</dbReference>
<evidence type="ECO:0000259" key="4">
    <source>
        <dbReference type="PROSITE" id="PS01124"/>
    </source>
</evidence>
<dbReference type="InterPro" id="IPR018062">
    <property type="entry name" value="HTH_AraC-typ_CS"/>
</dbReference>
<dbReference type="InterPro" id="IPR032687">
    <property type="entry name" value="AraC-type_N"/>
</dbReference>
<sequence length="342" mass="37069">MTTPQTVIATWLMGVAAQFKRLGVDFGDLEAGLGTPERGLAAPTRQLQLIQVRRLWQRAAAVSGDPLLGLHVGAGLPLQAMNVLTLVVMHSATLRDALGRCVRYQQLVSNSGRFRLVAVAGGTRMVYTITPCAVPMHPAQVDSLFAGFLSMLYRCVPDGQRPSQVGLPGTDPALVAAYEEQLDCPVWLGRTDIFMQFDDDVLDARWPASDPSLLRLLLGRADDMRQAQGRNDVLVEQVIAAVAAEGYAGARCESVAHRLDLSVRTLQRRLAEAETSFRQVVEAARMGEAVELLADSRVPLATLAERLGYAEPSAFSHAVRSHFGVSPRALRADMAKGNSTRD</sequence>
<dbReference type="PROSITE" id="PS01124">
    <property type="entry name" value="HTH_ARAC_FAMILY_2"/>
    <property type="match status" value="1"/>
</dbReference>
<dbReference type="Pfam" id="PF12833">
    <property type="entry name" value="HTH_18"/>
    <property type="match status" value="1"/>
</dbReference>
<dbReference type="PANTHER" id="PTHR47894">
    <property type="entry name" value="HTH-TYPE TRANSCRIPTIONAL REGULATOR GADX"/>
    <property type="match status" value="1"/>
</dbReference>
<dbReference type="SMART" id="SM00342">
    <property type="entry name" value="HTH_ARAC"/>
    <property type="match status" value="1"/>
</dbReference>
<evidence type="ECO:0000313" key="5">
    <source>
        <dbReference type="EMBL" id="GCL66105.1"/>
    </source>
</evidence>
<dbReference type="AlphaFoldDB" id="A0A480B2I8"/>
<keyword evidence="1" id="KW-0805">Transcription regulation</keyword>
<dbReference type="InterPro" id="IPR009057">
    <property type="entry name" value="Homeodomain-like_sf"/>
</dbReference>
<comment type="caution">
    <text evidence="5">The sequence shown here is derived from an EMBL/GenBank/DDBJ whole genome shotgun (WGS) entry which is preliminary data.</text>
</comment>
<dbReference type="InterPro" id="IPR018060">
    <property type="entry name" value="HTH_AraC"/>
</dbReference>
<dbReference type="Pfam" id="PF12625">
    <property type="entry name" value="Arabinose_bd"/>
    <property type="match status" value="1"/>
</dbReference>
<organism evidence="5 6">
    <name type="scientific">Pseudaquabacterium pictum</name>
    <dbReference type="NCBI Taxonomy" id="2315236"/>
    <lineage>
        <taxon>Bacteria</taxon>
        <taxon>Pseudomonadati</taxon>
        <taxon>Pseudomonadota</taxon>
        <taxon>Betaproteobacteria</taxon>
        <taxon>Burkholderiales</taxon>
        <taxon>Sphaerotilaceae</taxon>
        <taxon>Pseudaquabacterium</taxon>
    </lineage>
</organism>
<gene>
    <name evidence="5" type="ORF">AQPW35_51860</name>
</gene>
<dbReference type="Proteomes" id="UP000301751">
    <property type="component" value="Unassembled WGS sequence"/>
</dbReference>
<dbReference type="PANTHER" id="PTHR47894:SF1">
    <property type="entry name" value="HTH-TYPE TRANSCRIPTIONAL REGULATOR VQSM"/>
    <property type="match status" value="1"/>
</dbReference>
<dbReference type="GO" id="GO:0000976">
    <property type="term" value="F:transcription cis-regulatory region binding"/>
    <property type="evidence" value="ECO:0007669"/>
    <property type="project" value="TreeGrafter"/>
</dbReference>
<evidence type="ECO:0000256" key="1">
    <source>
        <dbReference type="ARBA" id="ARBA00023015"/>
    </source>
</evidence>
<dbReference type="GO" id="GO:0005829">
    <property type="term" value="C:cytosol"/>
    <property type="evidence" value="ECO:0007669"/>
    <property type="project" value="TreeGrafter"/>
</dbReference>
<proteinExistence type="predicted"/>
<dbReference type="RefSeq" id="WP_137735804.1">
    <property type="nucleotide sequence ID" value="NZ_BJCL01000025.1"/>
</dbReference>
<evidence type="ECO:0000256" key="2">
    <source>
        <dbReference type="ARBA" id="ARBA00023125"/>
    </source>
</evidence>
<dbReference type="Gene3D" id="1.10.10.60">
    <property type="entry name" value="Homeodomain-like"/>
    <property type="match status" value="1"/>
</dbReference>
<accession>A0A480B2I8</accession>
<reference evidence="6" key="1">
    <citation type="submission" date="2019-03" db="EMBL/GenBank/DDBJ databases">
        <title>Aquabacterium pictum sp.nov., the first bacteriochlorophyll a-containing freshwater bacterium in the genus Aquabacterium of the class Betaproteobacteria.</title>
        <authorList>
            <person name="Hirose S."/>
            <person name="Tank M."/>
            <person name="Hara E."/>
            <person name="Tamaki H."/>
            <person name="Takaichi S."/>
            <person name="Haruta S."/>
            <person name="Hanada S."/>
        </authorList>
    </citation>
    <scope>NUCLEOTIDE SEQUENCE [LARGE SCALE GENOMIC DNA]</scope>
    <source>
        <strain evidence="6">W35</strain>
    </source>
</reference>
<feature type="domain" description="HTH araC/xylS-type" evidence="4">
    <location>
        <begin position="236"/>
        <end position="333"/>
    </location>
</feature>
<protein>
    <submittedName>
        <fullName evidence="5">Transcriptional regulator</fullName>
    </submittedName>
</protein>
<evidence type="ECO:0000256" key="3">
    <source>
        <dbReference type="ARBA" id="ARBA00023163"/>
    </source>
</evidence>
<keyword evidence="6" id="KW-1185">Reference proteome</keyword>
<name>A0A480B2I8_9BURK</name>
<dbReference type="GO" id="GO:0003700">
    <property type="term" value="F:DNA-binding transcription factor activity"/>
    <property type="evidence" value="ECO:0007669"/>
    <property type="project" value="InterPro"/>
</dbReference>
<dbReference type="EMBL" id="BJCL01000025">
    <property type="protein sequence ID" value="GCL66105.1"/>
    <property type="molecule type" value="Genomic_DNA"/>
</dbReference>
<keyword evidence="2" id="KW-0238">DNA-binding</keyword>
<dbReference type="OrthoDB" id="6506763at2"/>
<keyword evidence="3" id="KW-0804">Transcription</keyword>